<gene>
    <name evidence="1" type="ORF">HD556DRAFT_1488107</name>
</gene>
<sequence length="285" mass="31868">MKLHVGDSETNLQNVNIIRSAKSSSNWDVNELIAYNITVTAVLSQQFFPQEIDVPLTAAGLDPALATADSDVRPDPDVSRNTSLFLRYLHDATTPDFWVQNVRVSSINDFACQLLITVGFTRGPYCVSRRRSIPLLICDYNRKVAQISVCLRDTESDMLLLLQMDKTQIGSSNVEARMIPGAIAAYQLNNNKRQERGLHPLDVMTMPCITMIGTRPTFYLVPVTKALSDAVNSCQYPSARTEVLKCEVASDHNGGMEAPEYRGIALQYYVAFESLAKSHWEKFLR</sequence>
<dbReference type="GeneID" id="64602520"/>
<comment type="caution">
    <text evidence="1">The sequence shown here is derived from an EMBL/GenBank/DDBJ whole genome shotgun (WGS) entry which is preliminary data.</text>
</comment>
<proteinExistence type="predicted"/>
<accession>A0A9P7AJB5</accession>
<keyword evidence="2" id="KW-1185">Reference proteome</keyword>
<dbReference type="AlphaFoldDB" id="A0A9P7AJB5"/>
<dbReference type="RefSeq" id="XP_041157570.1">
    <property type="nucleotide sequence ID" value="XM_041308756.1"/>
</dbReference>
<evidence type="ECO:0000313" key="2">
    <source>
        <dbReference type="Proteomes" id="UP000719766"/>
    </source>
</evidence>
<evidence type="ECO:0000313" key="1">
    <source>
        <dbReference type="EMBL" id="KAG1790616.1"/>
    </source>
</evidence>
<organism evidence="1 2">
    <name type="scientific">Suillus plorans</name>
    <dbReference type="NCBI Taxonomy" id="116603"/>
    <lineage>
        <taxon>Eukaryota</taxon>
        <taxon>Fungi</taxon>
        <taxon>Dikarya</taxon>
        <taxon>Basidiomycota</taxon>
        <taxon>Agaricomycotina</taxon>
        <taxon>Agaricomycetes</taxon>
        <taxon>Agaricomycetidae</taxon>
        <taxon>Boletales</taxon>
        <taxon>Suillineae</taxon>
        <taxon>Suillaceae</taxon>
        <taxon>Suillus</taxon>
    </lineage>
</organism>
<protein>
    <submittedName>
        <fullName evidence="1">Uncharacterized protein</fullName>
    </submittedName>
</protein>
<name>A0A9P7AJB5_9AGAM</name>
<dbReference type="OrthoDB" id="3253976at2759"/>
<dbReference type="Proteomes" id="UP000719766">
    <property type="component" value="Unassembled WGS sequence"/>
</dbReference>
<reference evidence="1" key="1">
    <citation type="journal article" date="2020" name="New Phytol.">
        <title>Comparative genomics reveals dynamic genome evolution in host specialist ectomycorrhizal fungi.</title>
        <authorList>
            <person name="Lofgren L.A."/>
            <person name="Nguyen N.H."/>
            <person name="Vilgalys R."/>
            <person name="Ruytinx J."/>
            <person name="Liao H.L."/>
            <person name="Branco S."/>
            <person name="Kuo A."/>
            <person name="LaButti K."/>
            <person name="Lipzen A."/>
            <person name="Andreopoulos W."/>
            <person name="Pangilinan J."/>
            <person name="Riley R."/>
            <person name="Hundley H."/>
            <person name="Na H."/>
            <person name="Barry K."/>
            <person name="Grigoriev I.V."/>
            <person name="Stajich J.E."/>
            <person name="Kennedy P.G."/>
        </authorList>
    </citation>
    <scope>NUCLEOTIDE SEQUENCE</scope>
    <source>
        <strain evidence="1">S12</strain>
    </source>
</reference>
<dbReference type="EMBL" id="JABBWE010000048">
    <property type="protein sequence ID" value="KAG1790616.1"/>
    <property type="molecule type" value="Genomic_DNA"/>
</dbReference>